<reference evidence="2 3" key="1">
    <citation type="submission" date="2011-08" db="EMBL/GenBank/DDBJ databases">
        <authorList>
            <person name="Weinstock G."/>
            <person name="Sodergren E."/>
            <person name="Clifton S."/>
            <person name="Fulton L."/>
            <person name="Fulton B."/>
            <person name="Courtney L."/>
            <person name="Fronick C."/>
            <person name="Harrison M."/>
            <person name="Strong C."/>
            <person name="Farmer C."/>
            <person name="Delahaunty K."/>
            <person name="Markovic C."/>
            <person name="Hall O."/>
            <person name="Minx P."/>
            <person name="Tomlinson C."/>
            <person name="Mitreva M."/>
            <person name="Hou S."/>
            <person name="Chen J."/>
            <person name="Wollam A."/>
            <person name="Pepin K.H."/>
            <person name="Johnson M."/>
            <person name="Bhonagiri V."/>
            <person name="Zhang X."/>
            <person name="Suruliraj S."/>
            <person name="Warren W."/>
            <person name="Chinwalla A."/>
            <person name="Mardis E.R."/>
            <person name="Wilson R.K."/>
        </authorList>
    </citation>
    <scope>NUCLEOTIDE SEQUENCE [LARGE SCALE GENOMIC DNA]</scope>
    <source>
        <strain evidence="2 3">F0432</strain>
    </source>
</reference>
<keyword evidence="1" id="KW-0175">Coiled coil</keyword>
<dbReference type="AlphaFoldDB" id="G9ZDJ6"/>
<feature type="coiled-coil region" evidence="1">
    <location>
        <begin position="20"/>
        <end position="54"/>
    </location>
</feature>
<proteinExistence type="predicted"/>
<dbReference type="RefSeq" id="WP_006984849.1">
    <property type="nucleotide sequence ID" value="NZ_JH417904.1"/>
</dbReference>
<dbReference type="Proteomes" id="UP000004750">
    <property type="component" value="Unassembled WGS sequence"/>
</dbReference>
<comment type="caution">
    <text evidence="2">The sequence shown here is derived from an EMBL/GenBank/DDBJ whole genome shotgun (WGS) entry which is preliminary data.</text>
</comment>
<evidence type="ECO:0000256" key="1">
    <source>
        <dbReference type="SAM" id="Coils"/>
    </source>
</evidence>
<dbReference type="EMBL" id="AGCM01000042">
    <property type="protein sequence ID" value="EHM55322.1"/>
    <property type="molecule type" value="Genomic_DNA"/>
</dbReference>
<gene>
    <name evidence="2" type="ORF">HMPREF9080_00830</name>
</gene>
<name>G9ZDJ6_9GAMM</name>
<organism evidence="2 3">
    <name type="scientific">Cardiobacterium valvarum F0432</name>
    <dbReference type="NCBI Taxonomy" id="797473"/>
    <lineage>
        <taxon>Bacteria</taxon>
        <taxon>Pseudomonadati</taxon>
        <taxon>Pseudomonadota</taxon>
        <taxon>Gammaproteobacteria</taxon>
        <taxon>Cardiobacteriales</taxon>
        <taxon>Cardiobacteriaceae</taxon>
        <taxon>Cardiobacterium</taxon>
    </lineage>
</organism>
<evidence type="ECO:0000313" key="2">
    <source>
        <dbReference type="EMBL" id="EHM55322.1"/>
    </source>
</evidence>
<protein>
    <submittedName>
        <fullName evidence="2">Uncharacterized protein</fullName>
    </submittedName>
</protein>
<accession>G9ZDJ6</accession>
<evidence type="ECO:0000313" key="3">
    <source>
        <dbReference type="Proteomes" id="UP000004750"/>
    </source>
</evidence>
<sequence length="79" mass="8465">MTLNLILAAAAVCGLLLSLLKLQTARLHHARAQLADCERRLAATAAQLAAVRDRAAITAEVQHMDDAAVQEGLADDYRD</sequence>
<dbReference type="STRING" id="797473.HMPREF9080_00830"/>
<dbReference type="HOGENOM" id="CLU_2599560_0_0_6"/>